<accession>A0A8F5MJ16</accession>
<dbReference type="Pfam" id="PF23343">
    <property type="entry name" value="REP_ORF2-G2P"/>
    <property type="match status" value="1"/>
</dbReference>
<evidence type="ECO:0000313" key="2">
    <source>
        <dbReference type="EMBL" id="QXN75180.1"/>
    </source>
</evidence>
<sequence length="348" mass="41017">MCLCPILIPNPKYAHRDHGPLLGSVMPFYDRLRLYFPVPCGHCVECMKKRRHDWYVRLRSEYAENPSCYFVTFTLNPSAYLIYGENPRRFVREVSRRLYNSNRVGGKRRAPKRLFVAEYGDDTGRLHLHGLLFLPHVDYRAFHRMFADLGWTWIERLRSPRGISYCLKYISKSFEAKRFDAAGNFTGFERIVNPRLYVSPGLGKRCIQYEAGVSWSSSFVRFVGVDRNKKPCTYKYAIPRYYFRNLSDFDKLRRWFKSFVAKLTLEDVRDGEFVSLVDAASEYFRIPLPRSFPPRSSVNGRDRARLLDPTLFDRMRDKFYDLIGTMVDSDHFNSTVFNPIQLKFSFHG</sequence>
<dbReference type="EMBL" id="MZ089782">
    <property type="protein sequence ID" value="QXN75180.1"/>
    <property type="molecule type" value="Genomic_DNA"/>
</dbReference>
<organism evidence="2">
    <name type="scientific">Microvirus mar36</name>
    <dbReference type="NCBI Taxonomy" id="2851170"/>
    <lineage>
        <taxon>Viruses</taxon>
        <taxon>Monodnaviria</taxon>
        <taxon>Sangervirae</taxon>
        <taxon>Phixviricota</taxon>
        <taxon>Malgrandaviricetes</taxon>
        <taxon>Petitvirales</taxon>
        <taxon>Microviridae</taxon>
    </lineage>
</organism>
<protein>
    <submittedName>
        <fullName evidence="2">Replication initiator protein</fullName>
    </submittedName>
</protein>
<proteinExistence type="predicted"/>
<name>A0A8F5MJ16_9VIRU</name>
<reference evidence="2" key="1">
    <citation type="submission" date="2021-04" db="EMBL/GenBank/DDBJ databases">
        <title>Genomes of microviruses identified in yellow-bellied marmot fecal samples.</title>
        <authorList>
            <person name="Varsani A."/>
            <person name="Kraberger S."/>
            <person name="Chatterjee A."/>
            <person name="Richet C."/>
            <person name="Fontenele R.S."/>
            <person name="Schmidlin K."/>
            <person name="Blumstein D.T."/>
        </authorList>
    </citation>
    <scope>NUCLEOTIDE SEQUENCE</scope>
    <source>
        <strain evidence="2">Mar36</strain>
    </source>
</reference>
<dbReference type="InterPro" id="IPR056906">
    <property type="entry name" value="ORF2/G2P_dom"/>
</dbReference>
<feature type="domain" description="Replication-associated protein ORF2/G2P" evidence="1">
    <location>
        <begin position="68"/>
        <end position="173"/>
    </location>
</feature>
<evidence type="ECO:0000259" key="1">
    <source>
        <dbReference type="Pfam" id="PF23343"/>
    </source>
</evidence>